<dbReference type="GO" id="GO:0001228">
    <property type="term" value="F:DNA-binding transcription activator activity, RNA polymerase II-specific"/>
    <property type="evidence" value="ECO:0007669"/>
    <property type="project" value="TreeGrafter"/>
</dbReference>
<dbReference type="GO" id="GO:0008270">
    <property type="term" value="F:zinc ion binding"/>
    <property type="evidence" value="ECO:0007669"/>
    <property type="project" value="UniProtKB-KW"/>
</dbReference>
<evidence type="ECO:0000256" key="2">
    <source>
        <dbReference type="ARBA" id="ARBA00022737"/>
    </source>
</evidence>
<accession>A0A2J6PMX7</accession>
<dbReference type="GO" id="GO:0005634">
    <property type="term" value="C:nucleus"/>
    <property type="evidence" value="ECO:0007669"/>
    <property type="project" value="TreeGrafter"/>
</dbReference>
<evidence type="ECO:0000313" key="10">
    <source>
        <dbReference type="Proteomes" id="UP000235672"/>
    </source>
</evidence>
<dbReference type="PANTHER" id="PTHR24393">
    <property type="entry name" value="ZINC FINGER PROTEIN"/>
    <property type="match status" value="1"/>
</dbReference>
<dbReference type="EMBL" id="KZ613514">
    <property type="protein sequence ID" value="PMD15367.1"/>
    <property type="molecule type" value="Genomic_DNA"/>
</dbReference>
<proteinExistence type="predicted"/>
<keyword evidence="2" id="KW-0677">Repeat</keyword>
<keyword evidence="5" id="KW-0539">Nucleus</keyword>
<dbReference type="Proteomes" id="UP000235672">
    <property type="component" value="Unassembled WGS sequence"/>
</dbReference>
<evidence type="ECO:0000256" key="3">
    <source>
        <dbReference type="ARBA" id="ARBA00022771"/>
    </source>
</evidence>
<dbReference type="SMART" id="SM00355">
    <property type="entry name" value="ZnF_C2H2"/>
    <property type="match status" value="5"/>
</dbReference>
<evidence type="ECO:0000313" key="9">
    <source>
        <dbReference type="EMBL" id="PMD15367.1"/>
    </source>
</evidence>
<keyword evidence="4" id="KW-0862">Zinc</keyword>
<sequence>MPPPRGQQVLEEEPTVCARCELTFKSFSDYHLHKMRSRRHITCDVCSQDFESHEASKQHHDLMHSHVQDMDCPGCGKHFTRLGGLMSHIELTECAFFKKNVFEKNRKMKQEWYSNQQKVRNFVDYGRTAGDFGNNSPNPFLIAPGKLVRGPDGVILVTSEDQAAKNKVARDHENIAREQAAREQAAQFQAALVQVPQRTGYSSHYEGTSNFEDDEEGGVKFEDEDEDDLISFIDVGPPHREQNESSEQATTSGSSTPVASAFMFSQVDFPALTAAPKNAAQQSNLPAPKPAIEAADFPPLVPQKVVKTTNTEAKVASAWGPKHLATVNPAAVTPAGSMTGNASGSKQKSFPTTPAALDPTGISAVDSKAGSVWDATQKLFSDAPPAISPPAEFLQALTLKSSKEEEDEDPLDPNSKSFNAKKFYIEFIGKFRCPHRGCSKTIQSSSAFIQHLKSPAHRNEKLQCINCLRYFATATALTQHCESQGVRCKVRQTSEYDGVVDSVTGGTAITAGRHIDDTIRYAVNPSITVTGVVDTHRALMEEKNRVKNTFWDKKTPRW</sequence>
<dbReference type="Gene3D" id="3.30.160.60">
    <property type="entry name" value="Classic Zinc Finger"/>
    <property type="match status" value="1"/>
</dbReference>
<evidence type="ECO:0000256" key="1">
    <source>
        <dbReference type="ARBA" id="ARBA00022723"/>
    </source>
</evidence>
<dbReference type="PANTHER" id="PTHR24393:SF136">
    <property type="entry name" value="LD28458P-RELATED"/>
    <property type="match status" value="1"/>
</dbReference>
<feature type="region of interest" description="Disordered" evidence="7">
    <location>
        <begin position="234"/>
        <end position="256"/>
    </location>
</feature>
<dbReference type="InterPro" id="IPR013087">
    <property type="entry name" value="Znf_C2H2_type"/>
</dbReference>
<keyword evidence="1" id="KW-0479">Metal-binding</keyword>
<name>A0A2J6PMX7_9HELO</name>
<protein>
    <recommendedName>
        <fullName evidence="8">C2H2-type domain-containing protein</fullName>
    </recommendedName>
</protein>
<dbReference type="PROSITE" id="PS50157">
    <property type="entry name" value="ZINC_FINGER_C2H2_2"/>
    <property type="match status" value="1"/>
</dbReference>
<feature type="domain" description="C2H2-type" evidence="8">
    <location>
        <begin position="431"/>
        <end position="462"/>
    </location>
</feature>
<dbReference type="AlphaFoldDB" id="A0A2J6PMX7"/>
<keyword evidence="10" id="KW-1185">Reference proteome</keyword>
<evidence type="ECO:0000259" key="8">
    <source>
        <dbReference type="PROSITE" id="PS50157"/>
    </source>
</evidence>
<evidence type="ECO:0000256" key="6">
    <source>
        <dbReference type="PROSITE-ProRule" id="PRU00042"/>
    </source>
</evidence>
<evidence type="ECO:0000256" key="7">
    <source>
        <dbReference type="SAM" id="MobiDB-lite"/>
    </source>
</evidence>
<gene>
    <name evidence="9" type="ORF">NA56DRAFT_664019</name>
</gene>
<dbReference type="GO" id="GO:0000978">
    <property type="term" value="F:RNA polymerase II cis-regulatory region sequence-specific DNA binding"/>
    <property type="evidence" value="ECO:0007669"/>
    <property type="project" value="TreeGrafter"/>
</dbReference>
<keyword evidence="3 6" id="KW-0863">Zinc-finger</keyword>
<feature type="compositionally biased region" description="Polar residues" evidence="7">
    <location>
        <begin position="245"/>
        <end position="256"/>
    </location>
</feature>
<organism evidence="9 10">
    <name type="scientific">Hyaloscypha hepaticicola</name>
    <dbReference type="NCBI Taxonomy" id="2082293"/>
    <lineage>
        <taxon>Eukaryota</taxon>
        <taxon>Fungi</taxon>
        <taxon>Dikarya</taxon>
        <taxon>Ascomycota</taxon>
        <taxon>Pezizomycotina</taxon>
        <taxon>Leotiomycetes</taxon>
        <taxon>Helotiales</taxon>
        <taxon>Hyaloscyphaceae</taxon>
        <taxon>Hyaloscypha</taxon>
    </lineage>
</organism>
<reference evidence="9 10" key="1">
    <citation type="submission" date="2016-05" db="EMBL/GenBank/DDBJ databases">
        <title>A degradative enzymes factory behind the ericoid mycorrhizal symbiosis.</title>
        <authorList>
            <consortium name="DOE Joint Genome Institute"/>
            <person name="Martino E."/>
            <person name="Morin E."/>
            <person name="Grelet G."/>
            <person name="Kuo A."/>
            <person name="Kohler A."/>
            <person name="Daghino S."/>
            <person name="Barry K."/>
            <person name="Choi C."/>
            <person name="Cichocki N."/>
            <person name="Clum A."/>
            <person name="Copeland A."/>
            <person name="Hainaut M."/>
            <person name="Haridas S."/>
            <person name="Labutti K."/>
            <person name="Lindquist E."/>
            <person name="Lipzen A."/>
            <person name="Khouja H.-R."/>
            <person name="Murat C."/>
            <person name="Ohm R."/>
            <person name="Olson A."/>
            <person name="Spatafora J."/>
            <person name="Veneault-Fourrey C."/>
            <person name="Henrissat B."/>
            <person name="Grigoriev I."/>
            <person name="Martin F."/>
            <person name="Perotto S."/>
        </authorList>
    </citation>
    <scope>NUCLEOTIDE SEQUENCE [LARGE SCALE GENOMIC DNA]</scope>
    <source>
        <strain evidence="9 10">UAMH 7357</strain>
    </source>
</reference>
<dbReference type="STRING" id="1745343.A0A2J6PMX7"/>
<dbReference type="OrthoDB" id="8117402at2759"/>
<dbReference type="PROSITE" id="PS00028">
    <property type="entry name" value="ZINC_FINGER_C2H2_1"/>
    <property type="match status" value="1"/>
</dbReference>
<evidence type="ECO:0000256" key="4">
    <source>
        <dbReference type="ARBA" id="ARBA00022833"/>
    </source>
</evidence>
<evidence type="ECO:0000256" key="5">
    <source>
        <dbReference type="ARBA" id="ARBA00023242"/>
    </source>
</evidence>